<dbReference type="AlphaFoldDB" id="A0A382ECL1"/>
<keyword evidence="1" id="KW-0812">Transmembrane</keyword>
<feature type="non-terminal residue" evidence="3">
    <location>
        <position position="112"/>
    </location>
</feature>
<dbReference type="Pfam" id="PF16491">
    <property type="entry name" value="Peptidase_M48_N"/>
    <property type="match status" value="1"/>
</dbReference>
<evidence type="ECO:0000313" key="3">
    <source>
        <dbReference type="EMBL" id="SVB48516.1"/>
    </source>
</evidence>
<feature type="transmembrane region" description="Helical" evidence="1">
    <location>
        <begin position="6"/>
        <end position="26"/>
    </location>
</feature>
<evidence type="ECO:0000256" key="1">
    <source>
        <dbReference type="SAM" id="Phobius"/>
    </source>
</evidence>
<name>A0A382ECL1_9ZZZZ</name>
<keyword evidence="1" id="KW-0472">Membrane</keyword>
<gene>
    <name evidence="3" type="ORF">METZ01_LOCUS201370</name>
</gene>
<feature type="transmembrane region" description="Helical" evidence="1">
    <location>
        <begin position="91"/>
        <end position="110"/>
    </location>
</feature>
<organism evidence="3">
    <name type="scientific">marine metagenome</name>
    <dbReference type="NCBI Taxonomy" id="408172"/>
    <lineage>
        <taxon>unclassified sequences</taxon>
        <taxon>metagenomes</taxon>
        <taxon>ecological metagenomes</taxon>
    </lineage>
</organism>
<sequence length="112" mass="12468">MEQTYYLIIMGALLLEYALSTISSILNMNSITEKVPDGFQDHYDDEKYAKSQAYLRDNTRFGLISGTFSLGLTLVVIHTGLFGILDTFVRGSAVNPIMAGLMFFGILFIVND</sequence>
<keyword evidence="1" id="KW-1133">Transmembrane helix</keyword>
<protein>
    <recommendedName>
        <fullName evidence="2">CAAX prenyl protease 1 N-terminal domain-containing protein</fullName>
    </recommendedName>
</protein>
<dbReference type="InterPro" id="IPR032456">
    <property type="entry name" value="Peptidase_M48_N"/>
</dbReference>
<dbReference type="EMBL" id="UINC01043868">
    <property type="protein sequence ID" value="SVB48516.1"/>
    <property type="molecule type" value="Genomic_DNA"/>
</dbReference>
<proteinExistence type="predicted"/>
<evidence type="ECO:0000259" key="2">
    <source>
        <dbReference type="Pfam" id="PF16491"/>
    </source>
</evidence>
<reference evidence="3" key="1">
    <citation type="submission" date="2018-05" db="EMBL/GenBank/DDBJ databases">
        <authorList>
            <person name="Lanie J.A."/>
            <person name="Ng W.-L."/>
            <person name="Kazmierczak K.M."/>
            <person name="Andrzejewski T.M."/>
            <person name="Davidsen T.M."/>
            <person name="Wayne K.J."/>
            <person name="Tettelin H."/>
            <person name="Glass J.I."/>
            <person name="Rusch D."/>
            <person name="Podicherti R."/>
            <person name="Tsui H.-C.T."/>
            <person name="Winkler M.E."/>
        </authorList>
    </citation>
    <scope>NUCLEOTIDE SEQUENCE</scope>
</reference>
<feature type="domain" description="CAAX prenyl protease 1 N-terminal" evidence="2">
    <location>
        <begin position="32"/>
        <end position="111"/>
    </location>
</feature>
<accession>A0A382ECL1</accession>
<feature type="transmembrane region" description="Helical" evidence="1">
    <location>
        <begin position="61"/>
        <end position="85"/>
    </location>
</feature>